<proteinExistence type="predicted"/>
<dbReference type="InterPro" id="IPR002740">
    <property type="entry name" value="EVE_domain"/>
</dbReference>
<dbReference type="AlphaFoldDB" id="A0A160TUN6"/>
<keyword evidence="1" id="KW-0597">Phosphoprotein</keyword>
<dbReference type="PANTHER" id="PTHR14087:SF7">
    <property type="entry name" value="THYMOCYTE NUCLEAR PROTEIN 1"/>
    <property type="match status" value="1"/>
</dbReference>
<evidence type="ECO:0000259" key="2">
    <source>
        <dbReference type="Pfam" id="PF01878"/>
    </source>
</evidence>
<reference evidence="3" key="1">
    <citation type="submission" date="2015-10" db="EMBL/GenBank/DDBJ databases">
        <authorList>
            <person name="Gilbert D.G."/>
        </authorList>
    </citation>
    <scope>NUCLEOTIDE SEQUENCE</scope>
</reference>
<evidence type="ECO:0000256" key="1">
    <source>
        <dbReference type="ARBA" id="ARBA00022553"/>
    </source>
</evidence>
<sequence length="155" mass="18379">MKYWLMKSEPDVYGIDHLRAEKRKTDHWDGIRNYQARNFMRDEMKKGDLAFFYHSNCEEPAIVGLMEIVREAYPDHTAFLANEKYFDAKSDPDNPRWFMVDVRFKKKFKKPVSLKALKGERSLAQMRLVQRGNRLSILPVVAKEWKHILKMAGEV</sequence>
<feature type="domain" description="EVE" evidence="2">
    <location>
        <begin position="2"/>
        <end position="151"/>
    </location>
</feature>
<protein>
    <submittedName>
        <fullName evidence="3">FIG006231: RNA-binding protein</fullName>
    </submittedName>
</protein>
<name>A0A160TUN6_9ZZZZ</name>
<accession>A0A160TUN6</accession>
<dbReference type="InterPro" id="IPR052181">
    <property type="entry name" value="5hmC_binding"/>
</dbReference>
<dbReference type="GO" id="GO:0005634">
    <property type="term" value="C:nucleus"/>
    <property type="evidence" value="ECO:0007669"/>
    <property type="project" value="TreeGrafter"/>
</dbReference>
<dbReference type="Pfam" id="PF01878">
    <property type="entry name" value="EVE"/>
    <property type="match status" value="1"/>
</dbReference>
<dbReference type="CDD" id="cd21133">
    <property type="entry name" value="EVE"/>
    <property type="match status" value="1"/>
</dbReference>
<dbReference type="EMBL" id="CZRL01000100">
    <property type="protein sequence ID" value="CUS54077.1"/>
    <property type="molecule type" value="Genomic_DNA"/>
</dbReference>
<dbReference type="Gene3D" id="3.10.590.10">
    <property type="entry name" value="ph1033 like domains"/>
    <property type="match status" value="1"/>
</dbReference>
<dbReference type="InterPro" id="IPR015947">
    <property type="entry name" value="PUA-like_sf"/>
</dbReference>
<evidence type="ECO:0000313" key="3">
    <source>
        <dbReference type="EMBL" id="CUS54077.1"/>
    </source>
</evidence>
<gene>
    <name evidence="3" type="ORF">MGWOODY_XGa2023</name>
</gene>
<dbReference type="InterPro" id="IPR047197">
    <property type="entry name" value="THYN1-like_EVE"/>
</dbReference>
<organism evidence="3">
    <name type="scientific">hydrothermal vent metagenome</name>
    <dbReference type="NCBI Taxonomy" id="652676"/>
    <lineage>
        <taxon>unclassified sequences</taxon>
        <taxon>metagenomes</taxon>
        <taxon>ecological metagenomes</taxon>
    </lineage>
</organism>
<dbReference type="FunFam" id="3.10.590.10:FF:000003">
    <property type="entry name" value="Thymocyte nuclear protein 1"/>
    <property type="match status" value="1"/>
</dbReference>
<dbReference type="SUPFAM" id="SSF88697">
    <property type="entry name" value="PUA domain-like"/>
    <property type="match status" value="1"/>
</dbReference>
<dbReference type="PANTHER" id="PTHR14087">
    <property type="entry name" value="THYMOCYTE NUCLEAR PROTEIN 1"/>
    <property type="match status" value="1"/>
</dbReference>